<proteinExistence type="predicted"/>
<evidence type="ECO:0000313" key="2">
    <source>
        <dbReference type="EMBL" id="MDG6779770.1"/>
    </source>
</evidence>
<organism evidence="2">
    <name type="scientific">Gordonia rubripertincta</name>
    <name type="common">Rhodococcus corallinus</name>
    <dbReference type="NCBI Taxonomy" id="36822"/>
    <lineage>
        <taxon>Bacteria</taxon>
        <taxon>Bacillati</taxon>
        <taxon>Actinomycetota</taxon>
        <taxon>Actinomycetes</taxon>
        <taxon>Mycobacteriales</taxon>
        <taxon>Gordoniaceae</taxon>
        <taxon>Gordonia</taxon>
    </lineage>
</organism>
<evidence type="ECO:0000256" key="1">
    <source>
        <dbReference type="SAM" id="MobiDB-lite"/>
    </source>
</evidence>
<protein>
    <submittedName>
        <fullName evidence="2">Uncharacterized protein</fullName>
    </submittedName>
</protein>
<name>A0AAW6R5Y3_GORRU</name>
<sequence>MITTTRILDSLPRSRLFGHIRDYHRARPGHSSRPQTIVSGIQEQDSRDVPGDLLAEWDVQFHPATSADTNDTSEVVGDVLACRTLRRDRHSRTAVLEADSHPVILLATDVLKVRAGDVWEKVMRTVEGGGTLSDVLFENQRREP</sequence>
<dbReference type="EMBL" id="JARUXG010000001">
    <property type="protein sequence ID" value="MDG6779770.1"/>
    <property type="molecule type" value="Genomic_DNA"/>
</dbReference>
<comment type="caution">
    <text evidence="2">The sequence shown here is derived from an EMBL/GenBank/DDBJ whole genome shotgun (WGS) entry which is preliminary data.</text>
</comment>
<feature type="region of interest" description="Disordered" evidence="1">
    <location>
        <begin position="25"/>
        <end position="44"/>
    </location>
</feature>
<dbReference type="AlphaFoldDB" id="A0AAW6R5Y3"/>
<feature type="compositionally biased region" description="Polar residues" evidence="1">
    <location>
        <begin position="32"/>
        <end position="43"/>
    </location>
</feature>
<accession>A0AAW6R5Y3</accession>
<gene>
    <name evidence="2" type="ORF">QBL07_02880</name>
</gene>
<reference evidence="2" key="1">
    <citation type="submission" date="2023-04" db="EMBL/GenBank/DDBJ databases">
        <title>Characterization and analysis of the complete genome of Gordonia rubripertincta 112, the degrader of aromatic and aliphatic compounds.</title>
        <authorList>
            <person name="Frantsuzova E."/>
            <person name="Bogun A."/>
            <person name="Delegan Y."/>
        </authorList>
    </citation>
    <scope>NUCLEOTIDE SEQUENCE</scope>
    <source>
        <strain evidence="2">112</strain>
    </source>
</reference>
<dbReference type="RefSeq" id="WP_039880515.1">
    <property type="nucleotide sequence ID" value="NZ_CP136136.1"/>
</dbReference>